<dbReference type="InterPro" id="IPR027266">
    <property type="entry name" value="TrmE/GcvT-like"/>
</dbReference>
<dbReference type="AlphaFoldDB" id="A0A1G5MJ35"/>
<evidence type="ECO:0000313" key="2">
    <source>
        <dbReference type="Proteomes" id="UP000199347"/>
    </source>
</evidence>
<proteinExistence type="predicted"/>
<keyword evidence="2" id="KW-1185">Reference proteome</keyword>
<dbReference type="Gene3D" id="3.30.70.1520">
    <property type="entry name" value="Heterotetrameric sarcosine oxidase"/>
    <property type="match status" value="1"/>
</dbReference>
<dbReference type="EMBL" id="FMVW01000001">
    <property type="protein sequence ID" value="SCZ25102.1"/>
    <property type="molecule type" value="Genomic_DNA"/>
</dbReference>
<dbReference type="STRING" id="1120955.SAMN03080610_00752"/>
<dbReference type="Gene3D" id="3.30.1360.120">
    <property type="entry name" value="Probable tRNA modification gtpase trme, domain 1"/>
    <property type="match status" value="1"/>
</dbReference>
<dbReference type="SUPFAM" id="SSF103025">
    <property type="entry name" value="Folate-binding domain"/>
    <property type="match status" value="1"/>
</dbReference>
<dbReference type="Proteomes" id="UP000199347">
    <property type="component" value="Unassembled WGS sequence"/>
</dbReference>
<reference evidence="1 2" key="1">
    <citation type="submission" date="2016-10" db="EMBL/GenBank/DDBJ databases">
        <authorList>
            <person name="de Groot N.N."/>
        </authorList>
    </citation>
    <scope>NUCLEOTIDE SEQUENCE [LARGE SCALE GENOMIC DNA]</scope>
    <source>
        <strain evidence="1 2">DSM 2698</strain>
    </source>
</reference>
<sequence>MAEETNTAKKPVPIERQSALHALARAKPATSATLTLTEFRPAVIVQMQAWLSSAIDFANALSDVTELPMPDNGMFVDNAHGMLVSLGVGRLMLLSDTDGIADQLKKAIGRSGTLTDLSHGFSIVRLAGAQAANLLAHGIALDFDALPPGGAAQTKMAAFDVLVLRQADDCFDIAIARSYGEAMVDWLVDAGKAWDLTLSAK</sequence>
<dbReference type="RefSeq" id="WP_092809621.1">
    <property type="nucleotide sequence ID" value="NZ_FMVW01000001.1"/>
</dbReference>
<dbReference type="OrthoDB" id="7562825at2"/>
<protein>
    <submittedName>
        <fullName evidence="1">Sarcosine oxidase, gamma subunit family, heterotetrameric form</fullName>
    </submittedName>
</protein>
<gene>
    <name evidence="1" type="ORF">SAMN03080610_00752</name>
</gene>
<organism evidence="1 2">
    <name type="scientific">Afifella marina DSM 2698</name>
    <dbReference type="NCBI Taxonomy" id="1120955"/>
    <lineage>
        <taxon>Bacteria</taxon>
        <taxon>Pseudomonadati</taxon>
        <taxon>Pseudomonadota</taxon>
        <taxon>Alphaproteobacteria</taxon>
        <taxon>Hyphomicrobiales</taxon>
        <taxon>Afifellaceae</taxon>
        <taxon>Afifella</taxon>
    </lineage>
</organism>
<accession>A0A1G5MJ35</accession>
<evidence type="ECO:0000313" key="1">
    <source>
        <dbReference type="EMBL" id="SCZ25102.1"/>
    </source>
</evidence>
<name>A0A1G5MJ35_AFIMA</name>